<evidence type="ECO:0000256" key="1">
    <source>
        <dbReference type="SAM" id="Phobius"/>
    </source>
</evidence>
<dbReference type="RefSeq" id="WP_079590176.1">
    <property type="nucleotide sequence ID" value="NZ_FUYN01000006.1"/>
</dbReference>
<protein>
    <submittedName>
        <fullName evidence="3">CAAX protease self-immunity</fullName>
    </submittedName>
</protein>
<keyword evidence="1" id="KW-0812">Transmembrane</keyword>
<dbReference type="GO" id="GO:0080120">
    <property type="term" value="P:CAAX-box protein maturation"/>
    <property type="evidence" value="ECO:0007669"/>
    <property type="project" value="UniProtKB-ARBA"/>
</dbReference>
<dbReference type="InterPro" id="IPR042150">
    <property type="entry name" value="MmRce1-like"/>
</dbReference>
<proteinExistence type="predicted"/>
<evidence type="ECO:0000313" key="4">
    <source>
        <dbReference type="Proteomes" id="UP000243406"/>
    </source>
</evidence>
<dbReference type="Proteomes" id="UP000243406">
    <property type="component" value="Unassembled WGS sequence"/>
</dbReference>
<dbReference type="OrthoDB" id="9777755at2"/>
<feature type="transmembrane region" description="Helical" evidence="1">
    <location>
        <begin position="120"/>
        <end position="139"/>
    </location>
</feature>
<keyword evidence="1" id="KW-1133">Transmembrane helix</keyword>
<feature type="transmembrane region" description="Helical" evidence="1">
    <location>
        <begin position="218"/>
        <end position="235"/>
    </location>
</feature>
<dbReference type="AlphaFoldDB" id="A0A1T5CVU3"/>
<keyword evidence="4" id="KW-1185">Reference proteome</keyword>
<dbReference type="InterPro" id="IPR003675">
    <property type="entry name" value="Rce1/LyrA-like_dom"/>
</dbReference>
<gene>
    <name evidence="3" type="ORF">SAMN02745120_2392</name>
</gene>
<name>A0A1T5CVU3_9FIRM</name>
<organism evidence="3 4">
    <name type="scientific">Acetoanaerobium noterae</name>
    <dbReference type="NCBI Taxonomy" id="745369"/>
    <lineage>
        <taxon>Bacteria</taxon>
        <taxon>Bacillati</taxon>
        <taxon>Bacillota</taxon>
        <taxon>Clostridia</taxon>
        <taxon>Peptostreptococcales</taxon>
        <taxon>Filifactoraceae</taxon>
        <taxon>Acetoanaerobium</taxon>
    </lineage>
</organism>
<sequence length="271" mass="30688">MKNNIFKFEDLCFILLTFIFSWTAWLIFIGSGISSASQDNPLLLLWYLGQLGPGLSAVICSILFRKNLGFKFFNKKSKGLEVGSKSAMSSFKLVLVSISFPLIWLIPSIGYSIFISKSEFIISPALLIMNLIPAFIFSFTEELGWRGFLFRDISTRLSIYKGSIIIGLIWAIWHLPILYFSSFKDPNQFIFFLSTYIPTLVLWSIIFGWLFKASNQSILAVTISHTLFTVSYNLIMPFISVSVISASILPMTTTLIIVMYIISKKTPSLLK</sequence>
<keyword evidence="3" id="KW-0378">Hydrolase</keyword>
<reference evidence="4" key="1">
    <citation type="submission" date="2017-02" db="EMBL/GenBank/DDBJ databases">
        <authorList>
            <person name="Varghese N."/>
            <person name="Submissions S."/>
        </authorList>
    </citation>
    <scope>NUCLEOTIDE SEQUENCE [LARGE SCALE GENOMIC DNA]</scope>
    <source>
        <strain evidence="4">ATCC 35199</strain>
    </source>
</reference>
<keyword evidence="1" id="KW-0472">Membrane</keyword>
<feature type="domain" description="CAAX prenyl protease 2/Lysostaphin resistance protein A-like" evidence="2">
    <location>
        <begin position="126"/>
        <end position="229"/>
    </location>
</feature>
<dbReference type="PANTHER" id="PTHR35797:SF1">
    <property type="entry name" value="PROTEASE"/>
    <property type="match status" value="1"/>
</dbReference>
<feature type="transmembrane region" description="Helical" evidence="1">
    <location>
        <begin position="241"/>
        <end position="262"/>
    </location>
</feature>
<feature type="transmembrane region" description="Helical" evidence="1">
    <location>
        <begin position="189"/>
        <end position="211"/>
    </location>
</feature>
<feature type="transmembrane region" description="Helical" evidence="1">
    <location>
        <begin position="45"/>
        <end position="64"/>
    </location>
</feature>
<feature type="transmembrane region" description="Helical" evidence="1">
    <location>
        <begin position="12"/>
        <end position="33"/>
    </location>
</feature>
<feature type="transmembrane region" description="Helical" evidence="1">
    <location>
        <begin position="159"/>
        <end position="177"/>
    </location>
</feature>
<dbReference type="GO" id="GO:0004175">
    <property type="term" value="F:endopeptidase activity"/>
    <property type="evidence" value="ECO:0007669"/>
    <property type="project" value="UniProtKB-ARBA"/>
</dbReference>
<evidence type="ECO:0000313" key="3">
    <source>
        <dbReference type="EMBL" id="SKB63461.1"/>
    </source>
</evidence>
<keyword evidence="3" id="KW-0645">Protease</keyword>
<dbReference type="EMBL" id="FUYN01000006">
    <property type="protein sequence ID" value="SKB63461.1"/>
    <property type="molecule type" value="Genomic_DNA"/>
</dbReference>
<accession>A0A1T5CVU3</accession>
<dbReference type="Pfam" id="PF02517">
    <property type="entry name" value="Rce1-like"/>
    <property type="match status" value="1"/>
</dbReference>
<dbReference type="GO" id="GO:0006508">
    <property type="term" value="P:proteolysis"/>
    <property type="evidence" value="ECO:0007669"/>
    <property type="project" value="UniProtKB-KW"/>
</dbReference>
<dbReference type="PANTHER" id="PTHR35797">
    <property type="entry name" value="PROTEASE-RELATED"/>
    <property type="match status" value="1"/>
</dbReference>
<evidence type="ECO:0000259" key="2">
    <source>
        <dbReference type="Pfam" id="PF02517"/>
    </source>
</evidence>
<feature type="transmembrane region" description="Helical" evidence="1">
    <location>
        <begin position="93"/>
        <end position="114"/>
    </location>
</feature>